<evidence type="ECO:0000256" key="6">
    <source>
        <dbReference type="ARBA" id="ARBA00022597"/>
    </source>
</evidence>
<dbReference type="PROSITE" id="PS50929">
    <property type="entry name" value="ABC_TM1F"/>
    <property type="match status" value="1"/>
</dbReference>
<dbReference type="STRING" id="225324.SAMN02745126_06325"/>
<evidence type="ECO:0000256" key="2">
    <source>
        <dbReference type="ARBA" id="ARBA00005417"/>
    </source>
</evidence>
<reference evidence="17" key="1">
    <citation type="submission" date="2017-02" db="EMBL/GenBank/DDBJ databases">
        <authorList>
            <person name="Varghese N."/>
            <person name="Submissions S."/>
        </authorList>
    </citation>
    <scope>NUCLEOTIDE SEQUENCE [LARGE SCALE GENOMIC DNA]</scope>
    <source>
        <strain evidence="17">ATCC 27094</strain>
    </source>
</reference>
<dbReference type="GO" id="GO:0005524">
    <property type="term" value="F:ATP binding"/>
    <property type="evidence" value="ECO:0007669"/>
    <property type="project" value="UniProtKB-KW"/>
</dbReference>
<dbReference type="InterPro" id="IPR011527">
    <property type="entry name" value="ABC1_TM_dom"/>
</dbReference>
<protein>
    <submittedName>
        <fullName evidence="16">ATP-binding cassette, subfamily B</fullName>
    </submittedName>
</protein>
<dbReference type="InterPro" id="IPR036640">
    <property type="entry name" value="ABC1_TM_sf"/>
</dbReference>
<dbReference type="InterPro" id="IPR039421">
    <property type="entry name" value="Type_1_exporter"/>
</dbReference>
<dbReference type="PROSITE" id="PS50893">
    <property type="entry name" value="ABC_TRANSPORTER_2"/>
    <property type="match status" value="1"/>
</dbReference>
<keyword evidence="8" id="KW-0547">Nucleotide-binding</keyword>
<dbReference type="Proteomes" id="UP000190092">
    <property type="component" value="Unassembled WGS sequence"/>
</dbReference>
<dbReference type="PANTHER" id="PTHR43394:SF1">
    <property type="entry name" value="ATP-BINDING CASSETTE SUB-FAMILY B MEMBER 10, MITOCHONDRIAL"/>
    <property type="match status" value="1"/>
</dbReference>
<dbReference type="AlphaFoldDB" id="A0A1T4TI15"/>
<dbReference type="FunFam" id="3.40.50.300:FF:000221">
    <property type="entry name" value="Multidrug ABC transporter ATP-binding protein"/>
    <property type="match status" value="1"/>
</dbReference>
<feature type="transmembrane region" description="Helical" evidence="13">
    <location>
        <begin position="247"/>
        <end position="274"/>
    </location>
</feature>
<keyword evidence="7 13" id="KW-0812">Transmembrane</keyword>
<comment type="subcellular location">
    <subcellularLocation>
        <location evidence="1">Cell membrane</location>
        <topology evidence="1">Multi-pass membrane protein</topology>
    </subcellularLocation>
</comment>
<keyword evidence="3" id="KW-0813">Transport</keyword>
<name>A0A1T4TI15_9HYPH</name>
<dbReference type="NCBIfam" id="TIGR01192">
    <property type="entry name" value="chvA"/>
    <property type="match status" value="1"/>
</dbReference>
<organism evidence="16 17">
    <name type="scientific">Enhydrobacter aerosaccus</name>
    <dbReference type="NCBI Taxonomy" id="225324"/>
    <lineage>
        <taxon>Bacteria</taxon>
        <taxon>Pseudomonadati</taxon>
        <taxon>Pseudomonadota</taxon>
        <taxon>Alphaproteobacteria</taxon>
        <taxon>Hyphomicrobiales</taxon>
        <taxon>Enhydrobacter</taxon>
    </lineage>
</organism>
<keyword evidence="6" id="KW-0762">Sugar transport</keyword>
<dbReference type="InterPro" id="IPR005896">
    <property type="entry name" value="NdvA"/>
</dbReference>
<dbReference type="GO" id="GO:0016887">
    <property type="term" value="F:ATP hydrolysis activity"/>
    <property type="evidence" value="ECO:0007669"/>
    <property type="project" value="InterPro"/>
</dbReference>
<dbReference type="Pfam" id="PF00005">
    <property type="entry name" value="ABC_tran"/>
    <property type="match status" value="1"/>
</dbReference>
<dbReference type="RefSeq" id="WP_085938056.1">
    <property type="nucleotide sequence ID" value="NZ_FUWJ01000018.1"/>
</dbReference>
<dbReference type="InterPro" id="IPR003439">
    <property type="entry name" value="ABC_transporter-like_ATP-bd"/>
</dbReference>
<evidence type="ECO:0000256" key="5">
    <source>
        <dbReference type="ARBA" id="ARBA00022519"/>
    </source>
</evidence>
<feature type="transmembrane region" description="Helical" evidence="13">
    <location>
        <begin position="280"/>
        <end position="298"/>
    </location>
</feature>
<feature type="transmembrane region" description="Helical" evidence="13">
    <location>
        <begin position="135"/>
        <end position="159"/>
    </location>
</feature>
<keyword evidence="5" id="KW-0997">Cell inner membrane</keyword>
<evidence type="ECO:0000313" key="17">
    <source>
        <dbReference type="Proteomes" id="UP000190092"/>
    </source>
</evidence>
<keyword evidence="17" id="KW-1185">Reference proteome</keyword>
<dbReference type="Gene3D" id="3.40.50.300">
    <property type="entry name" value="P-loop containing nucleotide triphosphate hydrolases"/>
    <property type="match status" value="1"/>
</dbReference>
<keyword evidence="11 13" id="KW-1133">Transmembrane helix</keyword>
<accession>A0A1T4TI15</accession>
<dbReference type="GO" id="GO:0015441">
    <property type="term" value="F:ABC-type beta-glucan transporter activity"/>
    <property type="evidence" value="ECO:0007669"/>
    <property type="project" value="InterPro"/>
</dbReference>
<dbReference type="InterPro" id="IPR003593">
    <property type="entry name" value="AAA+_ATPase"/>
</dbReference>
<dbReference type="Gene3D" id="1.20.1560.10">
    <property type="entry name" value="ABC transporter type 1, transmembrane domain"/>
    <property type="match status" value="1"/>
</dbReference>
<sequence length="586" mass="64506">MEFLRVYGRVIGLLKEERGLAIGLALANVAVAALQFYEPVLFGKVVDLLSNAKNETTETLWAHARDLLALWAAVGLGGIVANIVVSLQADRMAHRRRLGAMARYFEHVLVLPFAFHNAQHSGRLLKVMLTGIDHLFGIWLSFFRENLATFVALFVMLPLSLLMNWRLGLLLIVLILFFAVANIWVVGKTDRLQAQVEELHSQLASRAGDALGNIHLVQSFVRLAAETREVHRIIGETLAAQYPVLNWWALLSVLTRAASTVTVILIFVLGTWLYTRGEASVGQIVSFMGFAAMLIGRMDQASGFVSRIFFQMPALSDFFRVIDHQSTVPDKPNGINIGRATGEVDFEDVNFSYDGIRPSLVHFSLHIPAGSTVAFVGPTGAGKSTALSLLHRMWDAQSGVIRIDGIDHRDIKLESLRRNIGVVFQDSTMFYRSIADNLRIGKPDATQAELEQAARLAEAHDFILRQPQGYETLVGERGTTLSGGERQRLAIARALLKDPPILILDEATSALDSVTEARIQKALKVLMKGRTTFVIAHRLSTIRDADQVVVMEHGRIVEQGSYAELIGKGGAFAKLVATQQVGTESA</sequence>
<evidence type="ECO:0000256" key="12">
    <source>
        <dbReference type="ARBA" id="ARBA00023136"/>
    </source>
</evidence>
<keyword evidence="9 16" id="KW-0067">ATP-binding</keyword>
<evidence type="ECO:0000256" key="1">
    <source>
        <dbReference type="ARBA" id="ARBA00004651"/>
    </source>
</evidence>
<feature type="transmembrane region" description="Helical" evidence="13">
    <location>
        <begin position="165"/>
        <end position="185"/>
    </location>
</feature>
<dbReference type="InterPro" id="IPR017871">
    <property type="entry name" value="ABC_transporter-like_CS"/>
</dbReference>
<feature type="transmembrane region" description="Helical" evidence="13">
    <location>
        <begin position="68"/>
        <end position="87"/>
    </location>
</feature>
<evidence type="ECO:0000256" key="13">
    <source>
        <dbReference type="SAM" id="Phobius"/>
    </source>
</evidence>
<evidence type="ECO:0000256" key="3">
    <source>
        <dbReference type="ARBA" id="ARBA00022448"/>
    </source>
</evidence>
<dbReference type="GO" id="GO:0015421">
    <property type="term" value="F:ABC-type oligopeptide transporter activity"/>
    <property type="evidence" value="ECO:0007669"/>
    <property type="project" value="TreeGrafter"/>
</dbReference>
<proteinExistence type="inferred from homology"/>
<evidence type="ECO:0000256" key="7">
    <source>
        <dbReference type="ARBA" id="ARBA00022692"/>
    </source>
</evidence>
<comment type="similarity">
    <text evidence="2">Belongs to the ABC transporter superfamily.</text>
</comment>
<evidence type="ECO:0000313" key="16">
    <source>
        <dbReference type="EMBL" id="SKA40135.1"/>
    </source>
</evidence>
<keyword evidence="12 13" id="KW-0472">Membrane</keyword>
<keyword evidence="10" id="KW-1278">Translocase</keyword>
<feature type="domain" description="ABC transporter" evidence="14">
    <location>
        <begin position="344"/>
        <end position="578"/>
    </location>
</feature>
<dbReference type="Pfam" id="PF00664">
    <property type="entry name" value="ABC_membrane"/>
    <property type="match status" value="1"/>
</dbReference>
<dbReference type="NCBIfam" id="NF010178">
    <property type="entry name" value="PRK13657.1"/>
    <property type="match status" value="1"/>
</dbReference>
<dbReference type="InterPro" id="IPR027417">
    <property type="entry name" value="P-loop_NTPase"/>
</dbReference>
<keyword evidence="4" id="KW-1003">Cell membrane</keyword>
<feature type="domain" description="ABC transmembrane type-1" evidence="15">
    <location>
        <begin position="22"/>
        <end position="308"/>
    </location>
</feature>
<evidence type="ECO:0000259" key="15">
    <source>
        <dbReference type="PROSITE" id="PS50929"/>
    </source>
</evidence>
<dbReference type="PANTHER" id="PTHR43394">
    <property type="entry name" value="ATP-DEPENDENT PERMEASE MDL1, MITOCHONDRIAL"/>
    <property type="match status" value="1"/>
</dbReference>
<dbReference type="SMART" id="SM00382">
    <property type="entry name" value="AAA"/>
    <property type="match status" value="1"/>
</dbReference>
<gene>
    <name evidence="16" type="ORF">SAMN02745126_06325</name>
</gene>
<dbReference type="CDD" id="cd18562">
    <property type="entry name" value="ABC_6TM_NdvA_beta-glucan_exporter_like"/>
    <property type="match status" value="1"/>
</dbReference>
<dbReference type="OrthoDB" id="5288404at2"/>
<evidence type="ECO:0000256" key="9">
    <source>
        <dbReference type="ARBA" id="ARBA00022840"/>
    </source>
</evidence>
<evidence type="ECO:0000259" key="14">
    <source>
        <dbReference type="PROSITE" id="PS50893"/>
    </source>
</evidence>
<evidence type="ECO:0000256" key="11">
    <source>
        <dbReference type="ARBA" id="ARBA00022989"/>
    </source>
</evidence>
<dbReference type="EMBL" id="FUWJ01000018">
    <property type="protein sequence ID" value="SKA40135.1"/>
    <property type="molecule type" value="Genomic_DNA"/>
</dbReference>
<dbReference type="PROSITE" id="PS00211">
    <property type="entry name" value="ABC_TRANSPORTER_1"/>
    <property type="match status" value="1"/>
</dbReference>
<dbReference type="SUPFAM" id="SSF52540">
    <property type="entry name" value="P-loop containing nucleoside triphosphate hydrolases"/>
    <property type="match status" value="1"/>
</dbReference>
<dbReference type="GO" id="GO:0005886">
    <property type="term" value="C:plasma membrane"/>
    <property type="evidence" value="ECO:0007669"/>
    <property type="project" value="UniProtKB-SubCell"/>
</dbReference>
<evidence type="ECO:0000256" key="8">
    <source>
        <dbReference type="ARBA" id="ARBA00022741"/>
    </source>
</evidence>
<feature type="transmembrane region" description="Helical" evidence="13">
    <location>
        <begin position="20"/>
        <end position="37"/>
    </location>
</feature>
<evidence type="ECO:0000256" key="10">
    <source>
        <dbReference type="ARBA" id="ARBA00022967"/>
    </source>
</evidence>
<dbReference type="SUPFAM" id="SSF90123">
    <property type="entry name" value="ABC transporter transmembrane region"/>
    <property type="match status" value="1"/>
</dbReference>
<evidence type="ECO:0000256" key="4">
    <source>
        <dbReference type="ARBA" id="ARBA00022475"/>
    </source>
</evidence>